<dbReference type="KEGG" id="pgis:I6I06_16415"/>
<dbReference type="InterPro" id="IPR021074">
    <property type="entry name" value="Formate_DH_dsu"/>
</dbReference>
<dbReference type="AlphaFoldDB" id="A0A7T4N244"/>
<keyword evidence="2" id="KW-1185">Reference proteome</keyword>
<proteinExistence type="predicted"/>
<dbReference type="Proteomes" id="UP000595610">
    <property type="component" value="Chromosome 1"/>
</dbReference>
<protein>
    <submittedName>
        <fullName evidence="1">Formate dehydrogenase subunit delta</fullName>
    </submittedName>
</protein>
<dbReference type="EMBL" id="CP066075">
    <property type="protein sequence ID" value="QQC63850.1"/>
    <property type="molecule type" value="Genomic_DNA"/>
</dbReference>
<accession>A0A7T4N244</accession>
<reference evidence="1 2" key="1">
    <citation type="submission" date="2020-12" db="EMBL/GenBank/DDBJ databases">
        <title>FDA dAtabase for Regulatory Grade micrObial Sequences (FDA-ARGOS): Supporting development and validation of Infectious Disease Dx tests.</title>
        <authorList>
            <person name="Nelson B."/>
            <person name="Plummer A."/>
            <person name="Tallon L."/>
            <person name="Sadzewicz L."/>
            <person name="Zhao X."/>
            <person name="Boylan J."/>
            <person name="Ott S."/>
            <person name="Bowen H."/>
            <person name="Vavikolanu K."/>
            <person name="Mehta A."/>
            <person name="Aluvathingal J."/>
            <person name="Nadendla S."/>
            <person name="Myers T."/>
            <person name="Yan Y."/>
            <person name="Sichtig H."/>
        </authorList>
    </citation>
    <scope>NUCLEOTIDE SEQUENCE [LARGE SCALE GENOMIC DNA]</scope>
    <source>
        <strain evidence="1 2">FDAARGOS_1049</strain>
    </source>
</reference>
<organism evidence="1 2">
    <name type="scientific">Paraburkholderia ginsengisoli</name>
    <dbReference type="NCBI Taxonomy" id="311231"/>
    <lineage>
        <taxon>Bacteria</taxon>
        <taxon>Pseudomonadati</taxon>
        <taxon>Pseudomonadota</taxon>
        <taxon>Betaproteobacteria</taxon>
        <taxon>Burkholderiales</taxon>
        <taxon>Burkholderiaceae</taxon>
        <taxon>Paraburkholderia</taxon>
    </lineage>
</organism>
<evidence type="ECO:0000313" key="1">
    <source>
        <dbReference type="EMBL" id="QQC63850.1"/>
    </source>
</evidence>
<dbReference type="RefSeq" id="WP_042321810.1">
    <property type="nucleotide sequence ID" value="NZ_CP066075.1"/>
</dbReference>
<evidence type="ECO:0000313" key="2">
    <source>
        <dbReference type="Proteomes" id="UP000595610"/>
    </source>
</evidence>
<gene>
    <name evidence="1" type="ORF">I6I06_16415</name>
</gene>
<name>A0A7T4N244_9BURK</name>
<dbReference type="Pfam" id="PF11390">
    <property type="entry name" value="FdsD"/>
    <property type="match status" value="1"/>
</dbReference>
<sequence>MDTQNLIDMANRIGDFFESMPDHDEALTGVADHIRRFWEPRMRRALLAALDEAPGVNGADGIELSGFVREALVRHREQLTPAAASTV</sequence>